<reference evidence="2" key="1">
    <citation type="submission" date="2019-07" db="EMBL/GenBank/DDBJ databases">
        <title>Hyphodiscus hymeniophilus genome sequencing and assembly.</title>
        <authorList>
            <person name="Kramer G."/>
            <person name="Nodwell J."/>
        </authorList>
    </citation>
    <scope>NUCLEOTIDE SEQUENCE</scope>
    <source>
        <strain evidence="2">ATCC 34498</strain>
    </source>
</reference>
<dbReference type="Proteomes" id="UP000785200">
    <property type="component" value="Unassembled WGS sequence"/>
</dbReference>
<gene>
    <name evidence="2" type="ORF">D0Z07_3209</name>
</gene>
<feature type="region of interest" description="Disordered" evidence="1">
    <location>
        <begin position="178"/>
        <end position="206"/>
    </location>
</feature>
<evidence type="ECO:0000313" key="3">
    <source>
        <dbReference type="Proteomes" id="UP000785200"/>
    </source>
</evidence>
<organism evidence="2 3">
    <name type="scientific">Hyphodiscus hymeniophilus</name>
    <dbReference type="NCBI Taxonomy" id="353542"/>
    <lineage>
        <taxon>Eukaryota</taxon>
        <taxon>Fungi</taxon>
        <taxon>Dikarya</taxon>
        <taxon>Ascomycota</taxon>
        <taxon>Pezizomycotina</taxon>
        <taxon>Leotiomycetes</taxon>
        <taxon>Helotiales</taxon>
        <taxon>Hyphodiscaceae</taxon>
        <taxon>Hyphodiscus</taxon>
    </lineage>
</organism>
<sequence>MELHSIDIHPYCSMNITLAVDPERRLAASCKMDISACLNRSEEHVRYLDTMETDGSISAPTARQRAGKDSEASDPTFPRSQPLYPYTLPPKETQQLSLSQDGKSSTILPSVGMLLQTIGPLPPLKVEKPYYGAHAGILELQKQASSSNWLPSQIGRSQSGEGIVRTFNDYHPRHIRVDEQSSTRRSRRRSCHSPRSAGSPYHRSLRHGSQPQLVWSVPLQHVTGDGFRYRQPKVVAQDPDTHYDTFSTPISQHIAHINRPYTPEMCDWIRYHRVDRGLSFKQQMLPLFFDQFPNRYEPNATEQTLSSRYYRDNDRPWLDENNNWDVDEKGALKTVKAKVRDATTAEGRDLDFPMSLVDKWPARLLCEKYRHWKSPILEEDRERAEQILAGNDPNDPHGKRAEWRRILCATEHLMYKPHSRRARESY</sequence>
<evidence type="ECO:0000313" key="2">
    <source>
        <dbReference type="EMBL" id="KAG0650572.1"/>
    </source>
</evidence>
<feature type="region of interest" description="Disordered" evidence="1">
    <location>
        <begin position="51"/>
        <end position="103"/>
    </location>
</feature>
<protein>
    <submittedName>
        <fullName evidence="2">Uncharacterized protein</fullName>
    </submittedName>
</protein>
<comment type="caution">
    <text evidence="2">The sequence shown here is derived from an EMBL/GenBank/DDBJ whole genome shotgun (WGS) entry which is preliminary data.</text>
</comment>
<accession>A0A9P6VN40</accession>
<name>A0A9P6VN40_9HELO</name>
<proteinExistence type="predicted"/>
<dbReference type="AlphaFoldDB" id="A0A9P6VN40"/>
<dbReference type="OrthoDB" id="3921745at2759"/>
<dbReference type="EMBL" id="VNKQ01000006">
    <property type="protein sequence ID" value="KAG0650572.1"/>
    <property type="molecule type" value="Genomic_DNA"/>
</dbReference>
<evidence type="ECO:0000256" key="1">
    <source>
        <dbReference type="SAM" id="MobiDB-lite"/>
    </source>
</evidence>
<keyword evidence="3" id="KW-1185">Reference proteome</keyword>
<feature type="compositionally biased region" description="Polar residues" evidence="1">
    <location>
        <begin position="92"/>
        <end position="103"/>
    </location>
</feature>